<keyword evidence="3 10" id="KW-0732">Signal</keyword>
<evidence type="ECO:0000313" key="13">
    <source>
        <dbReference type="Proteomes" id="UP000261600"/>
    </source>
</evidence>
<evidence type="ECO:0000256" key="10">
    <source>
        <dbReference type="SAM" id="SignalP"/>
    </source>
</evidence>
<evidence type="ECO:0000256" key="1">
    <source>
        <dbReference type="ARBA" id="ARBA00004167"/>
    </source>
</evidence>
<evidence type="ECO:0000256" key="4">
    <source>
        <dbReference type="ARBA" id="ARBA00022737"/>
    </source>
</evidence>
<feature type="disulfide bond" evidence="9">
    <location>
        <begin position="401"/>
        <end position="411"/>
    </location>
</feature>
<keyword evidence="5" id="KW-1133">Transmembrane helix</keyword>
<sequence>MMWLLLFICVAHTELLMSQAKGENWLILKGENNPCEGHVEAYHNRTWGYVGDKGWNRTTEEVVCRSIHCGTPVSTEDTQRDMSRQVWLNELACKGTESQLWDCQYPGWGISYYRKDTVKKISCSNQIKISLDGFRCEGAVQYSIDGKTPSGYFCSEDWGKKEADILCESLECGKSREIHLHKWRVWKGFQNSKKMMIKCDPDIIKDINNLWQCATQQSTACQYPASVICTNHKRLQLKGNASNVCSGRLEEENDGKWSPMIKPEVAKPDIWCQQMHCGINISYSTGSSNGKWSPMIKPNNATPDIWCQQMHCGNNISYRTGSSSTQLTCTDNVNVVLMDNGKPSKCYGAVYIKVNETRLPVCATTWDSKEAEVVCRELQCGKVVSIERKPAKQGIMDSVECLGNESSLWHCRAKRDNYPLQCRHSAYVVCAASISVRLMDGPGKCAGRVEIQHEGRWKRVNKNKWTDTSSDVACKQMNCGKQRKSSNEIFSKGSGDFLTKAVTCQPNASSGFPH</sequence>
<dbReference type="PANTHER" id="PTHR48071:SF25">
    <property type="entry name" value="SCAVENGER RECEPTOR CYSTEINE-RICH TYPE 1 PROTEIN M160-LIKE ISOFORM X1"/>
    <property type="match status" value="1"/>
</dbReference>
<proteinExistence type="predicted"/>
<dbReference type="FunFam" id="3.10.250.10:FF:000016">
    <property type="entry name" value="Scavenger receptor cysteine-rich protein type 12"/>
    <property type="match status" value="1"/>
</dbReference>
<evidence type="ECO:0000256" key="9">
    <source>
        <dbReference type="PROSITE-ProRule" id="PRU00196"/>
    </source>
</evidence>
<evidence type="ECO:0000256" key="8">
    <source>
        <dbReference type="ARBA" id="ARBA00023180"/>
    </source>
</evidence>
<dbReference type="InterPro" id="IPR036772">
    <property type="entry name" value="SRCR-like_dom_sf"/>
</dbReference>
<evidence type="ECO:0000256" key="2">
    <source>
        <dbReference type="ARBA" id="ARBA00022692"/>
    </source>
</evidence>
<keyword evidence="4" id="KW-0677">Repeat</keyword>
<keyword evidence="2" id="KW-0812">Transmembrane</keyword>
<keyword evidence="13" id="KW-1185">Reference proteome</keyword>
<comment type="subcellular location">
    <subcellularLocation>
        <location evidence="1">Membrane</location>
        <topology evidence="1">Single-pass membrane protein</topology>
    </subcellularLocation>
</comment>
<dbReference type="SUPFAM" id="SSF56487">
    <property type="entry name" value="SRCR-like"/>
    <property type="match status" value="5"/>
</dbReference>
<comment type="caution">
    <text evidence="9">Lacks conserved residue(s) required for the propagation of feature annotation.</text>
</comment>
<keyword evidence="8" id="KW-0325">Glycoprotein</keyword>
<feature type="domain" description="SRCR" evidence="11">
    <location>
        <begin position="26"/>
        <end position="124"/>
    </location>
</feature>
<evidence type="ECO:0000259" key="11">
    <source>
        <dbReference type="PROSITE" id="PS50287"/>
    </source>
</evidence>
<dbReference type="AlphaFoldDB" id="A0A3Q3QZH5"/>
<dbReference type="GO" id="GO:0031638">
    <property type="term" value="P:zymogen activation"/>
    <property type="evidence" value="ECO:0007669"/>
    <property type="project" value="TreeGrafter"/>
</dbReference>
<feature type="domain" description="SRCR" evidence="11">
    <location>
        <begin position="335"/>
        <end position="431"/>
    </location>
</feature>
<feature type="disulfide bond" evidence="9">
    <location>
        <begin position="93"/>
        <end position="103"/>
    </location>
</feature>
<organism evidence="12 13">
    <name type="scientific">Monopterus albus</name>
    <name type="common">Swamp eel</name>
    <dbReference type="NCBI Taxonomy" id="43700"/>
    <lineage>
        <taxon>Eukaryota</taxon>
        <taxon>Metazoa</taxon>
        <taxon>Chordata</taxon>
        <taxon>Craniata</taxon>
        <taxon>Vertebrata</taxon>
        <taxon>Euteleostomi</taxon>
        <taxon>Actinopterygii</taxon>
        <taxon>Neopterygii</taxon>
        <taxon>Teleostei</taxon>
        <taxon>Neoteleostei</taxon>
        <taxon>Acanthomorphata</taxon>
        <taxon>Anabantaria</taxon>
        <taxon>Synbranchiformes</taxon>
        <taxon>Synbranchidae</taxon>
        <taxon>Monopterus</taxon>
    </lineage>
</organism>
<evidence type="ECO:0000256" key="7">
    <source>
        <dbReference type="ARBA" id="ARBA00023157"/>
    </source>
</evidence>
<evidence type="ECO:0000256" key="3">
    <source>
        <dbReference type="ARBA" id="ARBA00022729"/>
    </source>
</evidence>
<dbReference type="KEGG" id="malb:109970412"/>
<dbReference type="Proteomes" id="UP000261600">
    <property type="component" value="Unplaced"/>
</dbReference>
<reference evidence="12" key="2">
    <citation type="submission" date="2025-09" db="UniProtKB">
        <authorList>
            <consortium name="Ensembl"/>
        </authorList>
    </citation>
    <scope>IDENTIFICATION</scope>
</reference>
<feature type="domain" description="SRCR" evidence="11">
    <location>
        <begin position="127"/>
        <end position="230"/>
    </location>
</feature>
<protein>
    <recommendedName>
        <fullName evidence="11">SRCR domain-containing protein</fullName>
    </recommendedName>
</protein>
<dbReference type="InterPro" id="IPR001190">
    <property type="entry name" value="SRCR"/>
</dbReference>
<dbReference type="PANTHER" id="PTHR48071">
    <property type="entry name" value="SRCR DOMAIN-CONTAINING PROTEIN"/>
    <property type="match status" value="1"/>
</dbReference>
<dbReference type="PRINTS" id="PR00258">
    <property type="entry name" value="SPERACTRCPTR"/>
</dbReference>
<keyword evidence="7 9" id="KW-1015">Disulfide bond</keyword>
<keyword evidence="6" id="KW-0472">Membrane</keyword>
<dbReference type="Pfam" id="PF00530">
    <property type="entry name" value="SRCR"/>
    <property type="match status" value="3"/>
</dbReference>
<dbReference type="OrthoDB" id="8934573at2759"/>
<reference evidence="12" key="1">
    <citation type="submission" date="2025-08" db="UniProtKB">
        <authorList>
            <consortium name="Ensembl"/>
        </authorList>
    </citation>
    <scope>IDENTIFICATION</scope>
</reference>
<dbReference type="GeneID" id="109970412"/>
<dbReference type="Ensembl" id="ENSMALT00000023829.1">
    <property type="protein sequence ID" value="ENSMALP00000023381.1"/>
    <property type="gene ID" value="ENSMALG00000016302.1"/>
</dbReference>
<feature type="chain" id="PRO_5018746212" description="SRCR domain-containing protein" evidence="10">
    <location>
        <begin position="23"/>
        <end position="514"/>
    </location>
</feature>
<dbReference type="Gene3D" id="3.10.250.10">
    <property type="entry name" value="SRCR-like domain"/>
    <property type="match status" value="4"/>
</dbReference>
<dbReference type="FunFam" id="3.10.250.10:FF:000004">
    <property type="entry name" value="Scavenger receptor cysteine-rich type 1 protein M130"/>
    <property type="match status" value="1"/>
</dbReference>
<dbReference type="STRING" id="43700.ENSMALP00000023381"/>
<dbReference type="GO" id="GO:0005886">
    <property type="term" value="C:plasma membrane"/>
    <property type="evidence" value="ECO:0007669"/>
    <property type="project" value="TreeGrafter"/>
</dbReference>
<feature type="domain" description="SRCR" evidence="11">
    <location>
        <begin position="436"/>
        <end position="514"/>
    </location>
</feature>
<feature type="signal peptide" evidence="10">
    <location>
        <begin position="1"/>
        <end position="22"/>
    </location>
</feature>
<evidence type="ECO:0000256" key="6">
    <source>
        <dbReference type="ARBA" id="ARBA00023136"/>
    </source>
</evidence>
<dbReference type="RefSeq" id="XP_020473604.1">
    <property type="nucleotide sequence ID" value="XM_020617948.1"/>
</dbReference>
<accession>A0A3Q3QZH5</accession>
<name>A0A3Q3QZH5_MONAL</name>
<dbReference type="GO" id="GO:0004252">
    <property type="term" value="F:serine-type endopeptidase activity"/>
    <property type="evidence" value="ECO:0007669"/>
    <property type="project" value="TreeGrafter"/>
</dbReference>
<evidence type="ECO:0000313" key="12">
    <source>
        <dbReference type="Ensembl" id="ENSMALP00000023381.1"/>
    </source>
</evidence>
<dbReference type="PROSITE" id="PS50287">
    <property type="entry name" value="SRCR_2"/>
    <property type="match status" value="4"/>
</dbReference>
<dbReference type="SMART" id="SM00202">
    <property type="entry name" value="SR"/>
    <property type="match status" value="3"/>
</dbReference>
<evidence type="ECO:0000256" key="5">
    <source>
        <dbReference type="ARBA" id="ARBA00022989"/>
    </source>
</evidence>